<sequence>MTESHRFVLITLLAGILALPAVGPAAAGSASQSAIATPQKETAASPAVVIYTLSTCPHCAEAKAYLTKRGIPFTNREVDTDDDHMAELMKIYDEMKVPNERRGVPLFVIGGKTRLQGFDKAKLEEAIKAEAEK</sequence>
<dbReference type="InterPro" id="IPR002109">
    <property type="entry name" value="Glutaredoxin"/>
</dbReference>
<dbReference type="GO" id="GO:0045454">
    <property type="term" value="P:cell redox homeostasis"/>
    <property type="evidence" value="ECO:0007669"/>
    <property type="project" value="TreeGrafter"/>
</dbReference>
<evidence type="ECO:0000259" key="2">
    <source>
        <dbReference type="Pfam" id="PF00462"/>
    </source>
</evidence>
<feature type="chain" id="PRO_5002157185" evidence="1">
    <location>
        <begin position="28"/>
        <end position="133"/>
    </location>
</feature>
<dbReference type="InterPro" id="IPR011767">
    <property type="entry name" value="GLR_AS"/>
</dbReference>
<dbReference type="CDD" id="cd02976">
    <property type="entry name" value="NrdH"/>
    <property type="match status" value="1"/>
</dbReference>
<name>A0A0C1TQY9_9BACT</name>
<accession>A0A0C1TQY9</accession>
<dbReference type="GO" id="GO:0009055">
    <property type="term" value="F:electron transfer activity"/>
    <property type="evidence" value="ECO:0007669"/>
    <property type="project" value="TreeGrafter"/>
</dbReference>
<dbReference type="InterPro" id="IPR036249">
    <property type="entry name" value="Thioredoxin-like_sf"/>
</dbReference>
<protein>
    <submittedName>
        <fullName evidence="3">Glutaredoxin</fullName>
    </submittedName>
</protein>
<dbReference type="AlphaFoldDB" id="A0A0C1TQY9"/>
<comment type="caution">
    <text evidence="3">The sequence shown here is derived from an EMBL/GenBank/DDBJ whole genome shotgun (WGS) entry which is preliminary data.</text>
</comment>
<evidence type="ECO:0000313" key="4">
    <source>
        <dbReference type="Proteomes" id="UP000031433"/>
    </source>
</evidence>
<dbReference type="PANTHER" id="PTHR34386">
    <property type="entry name" value="GLUTAREDOXIN"/>
    <property type="match status" value="1"/>
</dbReference>
<feature type="signal peptide" evidence="1">
    <location>
        <begin position="1"/>
        <end position="27"/>
    </location>
</feature>
<dbReference type="PROSITE" id="PS00195">
    <property type="entry name" value="GLUTAREDOXIN_1"/>
    <property type="match status" value="1"/>
</dbReference>
<evidence type="ECO:0000256" key="1">
    <source>
        <dbReference type="SAM" id="SignalP"/>
    </source>
</evidence>
<dbReference type="PROSITE" id="PS51354">
    <property type="entry name" value="GLUTAREDOXIN_2"/>
    <property type="match status" value="1"/>
</dbReference>
<organism evidence="3 4">
    <name type="scientific">Geobacter soli</name>
    <dbReference type="NCBI Taxonomy" id="1510391"/>
    <lineage>
        <taxon>Bacteria</taxon>
        <taxon>Pseudomonadati</taxon>
        <taxon>Thermodesulfobacteriota</taxon>
        <taxon>Desulfuromonadia</taxon>
        <taxon>Geobacterales</taxon>
        <taxon>Geobacteraceae</taxon>
        <taxon>Geobacter</taxon>
    </lineage>
</organism>
<gene>
    <name evidence="3" type="ORF">SE37_11365</name>
</gene>
<dbReference type="Proteomes" id="UP000031433">
    <property type="component" value="Unassembled WGS sequence"/>
</dbReference>
<dbReference type="Gene3D" id="3.40.30.10">
    <property type="entry name" value="Glutaredoxin"/>
    <property type="match status" value="1"/>
</dbReference>
<feature type="domain" description="Glutaredoxin" evidence="2">
    <location>
        <begin position="48"/>
        <end position="111"/>
    </location>
</feature>
<keyword evidence="1" id="KW-0732">Signal</keyword>
<dbReference type="EMBL" id="JXBL01000001">
    <property type="protein sequence ID" value="KIE43189.1"/>
    <property type="molecule type" value="Genomic_DNA"/>
</dbReference>
<dbReference type="RefSeq" id="WP_039646433.1">
    <property type="nucleotide sequence ID" value="NZ_JXBL01000001.1"/>
</dbReference>
<reference evidence="3 4" key="1">
    <citation type="submission" date="2015-01" db="EMBL/GenBank/DDBJ databases">
        <title>Genome sequence of the anaerobic bacterium Geobacter soli GSS01, a dissimilatory Fe(III) reducer from soil.</title>
        <authorList>
            <person name="Yang G."/>
            <person name="Zhou S."/>
        </authorList>
    </citation>
    <scope>NUCLEOTIDE SEQUENCE [LARGE SCALE GENOMIC DNA]</scope>
    <source>
        <strain evidence="3 4">GSS01</strain>
    </source>
</reference>
<dbReference type="SUPFAM" id="SSF52833">
    <property type="entry name" value="Thioredoxin-like"/>
    <property type="match status" value="1"/>
</dbReference>
<dbReference type="Pfam" id="PF00462">
    <property type="entry name" value="Glutaredoxin"/>
    <property type="match status" value="1"/>
</dbReference>
<dbReference type="InterPro" id="IPR051548">
    <property type="entry name" value="Grx-like_ET"/>
</dbReference>
<evidence type="ECO:0000313" key="3">
    <source>
        <dbReference type="EMBL" id="KIE43189.1"/>
    </source>
</evidence>
<keyword evidence="4" id="KW-1185">Reference proteome</keyword>
<dbReference type="PANTHER" id="PTHR34386:SF1">
    <property type="entry name" value="GLUTAREDOXIN-LIKE PROTEIN NRDH"/>
    <property type="match status" value="1"/>
</dbReference>
<proteinExistence type="predicted"/>